<dbReference type="OrthoDB" id="4230779at2"/>
<keyword evidence="2 4" id="KW-0503">Monooxygenase</keyword>
<dbReference type="PANTHER" id="PTHR13789:SF309">
    <property type="entry name" value="PUTATIVE (AFU_ORTHOLOGUE AFUA_6G14510)-RELATED"/>
    <property type="match status" value="1"/>
</dbReference>
<accession>A0A1D8A6P1</accession>
<dbReference type="SUPFAM" id="SSF54373">
    <property type="entry name" value="FAD-linked reductases, C-terminal domain"/>
    <property type="match status" value="1"/>
</dbReference>
<evidence type="ECO:0000259" key="3">
    <source>
        <dbReference type="Pfam" id="PF01494"/>
    </source>
</evidence>
<protein>
    <submittedName>
        <fullName evidence="4">Salicylate 1-monooxygenase</fullName>
    </submittedName>
</protein>
<dbReference type="GO" id="GO:0071949">
    <property type="term" value="F:FAD binding"/>
    <property type="evidence" value="ECO:0007669"/>
    <property type="project" value="InterPro"/>
</dbReference>
<dbReference type="PRINTS" id="PR00420">
    <property type="entry name" value="RNGMNOXGNASE"/>
</dbReference>
<keyword evidence="5" id="KW-1185">Reference proteome</keyword>
<gene>
    <name evidence="4" type="ORF">BES08_14200</name>
</gene>
<dbReference type="InterPro" id="IPR036188">
    <property type="entry name" value="FAD/NAD-bd_sf"/>
</dbReference>
<organism evidence="4 5">
    <name type="scientific">Novosphingobium resinovorum</name>
    <dbReference type="NCBI Taxonomy" id="158500"/>
    <lineage>
        <taxon>Bacteria</taxon>
        <taxon>Pseudomonadati</taxon>
        <taxon>Pseudomonadota</taxon>
        <taxon>Alphaproteobacteria</taxon>
        <taxon>Sphingomonadales</taxon>
        <taxon>Sphingomonadaceae</taxon>
        <taxon>Novosphingobium</taxon>
    </lineage>
</organism>
<evidence type="ECO:0000313" key="4">
    <source>
        <dbReference type="EMBL" id="AOR77778.1"/>
    </source>
</evidence>
<dbReference type="Pfam" id="PF01494">
    <property type="entry name" value="FAD_binding_3"/>
    <property type="match status" value="1"/>
</dbReference>
<evidence type="ECO:0000256" key="2">
    <source>
        <dbReference type="ARBA" id="ARBA00023033"/>
    </source>
</evidence>
<reference evidence="5" key="1">
    <citation type="journal article" date="2017" name="J. Biotechnol.">
        <title>Complete genome sequence of Novosphingobium resinovorum SA1, a versatile xenobiotic-degrading bacterium capable of utilizing sulfanilic acid.</title>
        <authorList>
            <person name="Hegedus B."/>
            <person name="Kos P.B."/>
            <person name="Balint B."/>
            <person name="Maroti G."/>
            <person name="Gan H.M."/>
            <person name="Perei K."/>
            <person name="Rakhely G."/>
        </authorList>
    </citation>
    <scope>NUCLEOTIDE SEQUENCE [LARGE SCALE GENOMIC DNA]</scope>
    <source>
        <strain evidence="5">SA1</strain>
    </source>
</reference>
<dbReference type="InterPro" id="IPR002938">
    <property type="entry name" value="FAD-bd"/>
</dbReference>
<dbReference type="Gene3D" id="3.50.50.60">
    <property type="entry name" value="FAD/NAD(P)-binding domain"/>
    <property type="match status" value="1"/>
</dbReference>
<dbReference type="EMBL" id="CP017075">
    <property type="protein sequence ID" value="AOR77778.1"/>
    <property type="molecule type" value="Genomic_DNA"/>
</dbReference>
<sequence length="387" mass="42143">MSMSKPIEVAVIGAGMGGLAVAAMLSRIGCKVDIYEQAHQLARIGAGIQQSPNATVVLRELGLESWLRKKAFYPHFGVSKDWDTGAITNVLPMGEAIESRYGAPFLLMHRGDLHEGILSAVPEGILHLNKKLVGIEPNGGRPKADFADGTVIEADLIIGADGVHSKTQEILFGKTDPVFSGRVAYRTTFPASLMGELQIADRTKWWGPDKHIVIYYTTREKSEVYFVTSLVEEGFSIESWSTQGDVNMLRDHYAGFHPEVQAVLKACPSVHKWALVDRQPLASWSTGSVALLGDACHPMTPYMAQGAATAIEDAAVLSRCIQQVDRDGISEALKLYEAVRKPRTSAIQKTAAENTWMKNKTDADWVYGHNAWTEPLVAAADPLVSSA</sequence>
<keyword evidence="1" id="KW-0560">Oxidoreductase</keyword>
<dbReference type="SUPFAM" id="SSF51905">
    <property type="entry name" value="FAD/NAD(P)-binding domain"/>
    <property type="match status" value="1"/>
</dbReference>
<proteinExistence type="predicted"/>
<dbReference type="GO" id="GO:0004497">
    <property type="term" value="F:monooxygenase activity"/>
    <property type="evidence" value="ECO:0007669"/>
    <property type="project" value="UniProtKB-KW"/>
</dbReference>
<dbReference type="KEGG" id="nre:BES08_14200"/>
<dbReference type="Proteomes" id="UP000094626">
    <property type="component" value="Chromosome"/>
</dbReference>
<dbReference type="PANTHER" id="PTHR13789">
    <property type="entry name" value="MONOOXYGENASE"/>
    <property type="match status" value="1"/>
</dbReference>
<name>A0A1D8A6P1_9SPHN</name>
<feature type="domain" description="FAD-binding" evidence="3">
    <location>
        <begin position="8"/>
        <end position="347"/>
    </location>
</feature>
<evidence type="ECO:0000313" key="5">
    <source>
        <dbReference type="Proteomes" id="UP000094626"/>
    </source>
</evidence>
<dbReference type="InterPro" id="IPR050493">
    <property type="entry name" value="FAD-dep_Monooxygenase_BioMet"/>
</dbReference>
<dbReference type="AlphaFoldDB" id="A0A1D8A6P1"/>
<evidence type="ECO:0000256" key="1">
    <source>
        <dbReference type="ARBA" id="ARBA00023002"/>
    </source>
</evidence>